<dbReference type="InterPro" id="IPR016024">
    <property type="entry name" value="ARM-type_fold"/>
</dbReference>
<dbReference type="OrthoDB" id="646197at2759"/>
<dbReference type="AlphaFoldDB" id="A0A8S3Z768"/>
<dbReference type="SUPFAM" id="SSF48371">
    <property type="entry name" value="ARM repeat"/>
    <property type="match status" value="1"/>
</dbReference>
<comment type="caution">
    <text evidence="2">The sequence shown here is derived from an EMBL/GenBank/DDBJ whole genome shotgun (WGS) entry which is preliminary data.</text>
</comment>
<evidence type="ECO:0000259" key="1">
    <source>
        <dbReference type="Pfam" id="PF21588"/>
    </source>
</evidence>
<reference evidence="2" key="1">
    <citation type="submission" date="2021-04" db="EMBL/GenBank/DDBJ databases">
        <authorList>
            <consortium name="Molecular Ecology Group"/>
        </authorList>
    </citation>
    <scope>NUCLEOTIDE SEQUENCE</scope>
</reference>
<feature type="non-terminal residue" evidence="2">
    <location>
        <position position="1"/>
    </location>
</feature>
<protein>
    <recommendedName>
        <fullName evidence="1">AP5B1 middle domain-containing protein</fullName>
    </recommendedName>
</protein>
<dbReference type="InterPro" id="IPR048979">
    <property type="entry name" value="AP5B1_middle"/>
</dbReference>
<sequence length="705" mass="80253">MASGKHSRVGDWRNVMDKVHINLSKGTADKLFEDDYFVLEIIKLLYEETLDVHSKIEILTVIEQWGSAVLPTNSIDQAITALLDVLGVLDNSPGSLSQGVQLLLTVTTLFLEHEELLDTELCTTYLSVLMNLVTKVNNINTRRLRAAACQCLAQLESWKPGLLWRYRETFVQLVKEERTDVCQDYMQLLVAVAINTDQLEKEEQERLISESGKKKVDSYVSAKEGRDVLSTVSLIMDNLFLLTPSGLVHVACSLVQLVKGRKDTLPNMFKPLMLQCLPSHDPCVIFMMLFLQKEFQREILTRSEEQLLLRRVVDVANHPRTKSYARLLLLECLLSYLQETGLMSSLTQLKNALCPVVFDPLEVHTRKVSLLAYSPDSGPREDLSQDLHYLTQVAVTTGGMRVATALYHVLYLHVESNSCAAVHNHVLRITRKLFQSFPHLIPLIVDFLRAVKTSQPHSKFHSEILTLLHETVLALPVSQLLNNYQNYLHVWILSAQETYILQQKPLRRMLEIVQEAVTKALDNWDLGCLILSICRIMILHHHTDILYSQMGDLLYLLMKEYGDTDIRDTSRLYYALLTLNSDSKAKEILGASVTESLHLGENIADFFPGSVNQTLPAEINLLTTSPIIWHREQLEITFTNSDEKQEYNFPQPVKDGLEDYWQQVLRLRTSLTVTMSVSITGESNYDNLLAVSFHASEHKNLQLNQ</sequence>
<gene>
    <name evidence="2" type="ORF">CUNI_LOCUS8590</name>
</gene>
<proteinExistence type="predicted"/>
<dbReference type="GO" id="GO:0005765">
    <property type="term" value="C:lysosomal membrane"/>
    <property type="evidence" value="ECO:0007669"/>
    <property type="project" value="TreeGrafter"/>
</dbReference>
<feature type="domain" description="AP5B1 middle" evidence="1">
    <location>
        <begin position="226"/>
        <end position="584"/>
    </location>
</feature>
<dbReference type="InterPro" id="IPR038741">
    <property type="entry name" value="AP5B1"/>
</dbReference>
<dbReference type="PANTHER" id="PTHR34033:SF1">
    <property type="entry name" value="AP-5 COMPLEX SUBUNIT BETA-1"/>
    <property type="match status" value="1"/>
</dbReference>
<keyword evidence="3" id="KW-1185">Reference proteome</keyword>
<dbReference type="Pfam" id="PF21588">
    <property type="entry name" value="AP5B1_middle"/>
    <property type="match status" value="1"/>
</dbReference>
<organism evidence="2 3">
    <name type="scientific">Candidula unifasciata</name>
    <dbReference type="NCBI Taxonomy" id="100452"/>
    <lineage>
        <taxon>Eukaryota</taxon>
        <taxon>Metazoa</taxon>
        <taxon>Spiralia</taxon>
        <taxon>Lophotrochozoa</taxon>
        <taxon>Mollusca</taxon>
        <taxon>Gastropoda</taxon>
        <taxon>Heterobranchia</taxon>
        <taxon>Euthyneura</taxon>
        <taxon>Panpulmonata</taxon>
        <taxon>Eupulmonata</taxon>
        <taxon>Stylommatophora</taxon>
        <taxon>Helicina</taxon>
        <taxon>Helicoidea</taxon>
        <taxon>Geomitridae</taxon>
        <taxon>Candidula</taxon>
    </lineage>
</organism>
<dbReference type="GO" id="GO:0016197">
    <property type="term" value="P:endosomal transport"/>
    <property type="evidence" value="ECO:0007669"/>
    <property type="project" value="InterPro"/>
</dbReference>
<dbReference type="EMBL" id="CAJHNH020001426">
    <property type="protein sequence ID" value="CAG5123032.1"/>
    <property type="molecule type" value="Genomic_DNA"/>
</dbReference>
<name>A0A8S3Z768_9EUPU</name>
<dbReference type="PANTHER" id="PTHR34033">
    <property type="entry name" value="AP-5 COMPLEX SUBUNIT BETA-1"/>
    <property type="match status" value="1"/>
</dbReference>
<dbReference type="Proteomes" id="UP000678393">
    <property type="component" value="Unassembled WGS sequence"/>
</dbReference>
<dbReference type="GO" id="GO:0030119">
    <property type="term" value="C:AP-type membrane coat adaptor complex"/>
    <property type="evidence" value="ECO:0007669"/>
    <property type="project" value="TreeGrafter"/>
</dbReference>
<accession>A0A8S3Z768</accession>
<evidence type="ECO:0000313" key="2">
    <source>
        <dbReference type="EMBL" id="CAG5123032.1"/>
    </source>
</evidence>
<evidence type="ECO:0000313" key="3">
    <source>
        <dbReference type="Proteomes" id="UP000678393"/>
    </source>
</evidence>